<protein>
    <submittedName>
        <fullName evidence="4">Inosine-uridine preferring nucleoside hydrolase</fullName>
    </submittedName>
</protein>
<evidence type="ECO:0000313" key="4">
    <source>
        <dbReference type="EMBL" id="GAF37429.1"/>
    </source>
</evidence>
<evidence type="ECO:0000256" key="2">
    <source>
        <dbReference type="ARBA" id="ARBA00023295"/>
    </source>
</evidence>
<sequence length="296" mass="32178">MTIKIVMDTDPGIDDAAALTMALNDPQIDVKLITSVAGNVTVDKTTRNAQKIVRFFNKKVPVAAGAKQPLIKEFEDAARIHGESGMPGYDFPEDLPKPLDKSAVEALRETIMSSDEKITLVPTGSYTNIGLLFSEYPEVKDHIERIVAMGGSLGKGNMTSAAEFNVFTDPDAAKIMYNSGIPITMVGLDITMKALLTPASLTKLATMNETGKMLHDIIIHDGDNSLKELPCTMSIQSFIYYIPKQSRPSQCGSILLRTVRQLAKRLAIFVAPIMKAKQTLMSVSILTRPLLTTGSC</sequence>
<evidence type="ECO:0000313" key="5">
    <source>
        <dbReference type="Proteomes" id="UP000019488"/>
    </source>
</evidence>
<proteinExistence type="predicted"/>
<dbReference type="InterPro" id="IPR001910">
    <property type="entry name" value="Inosine/uridine_hydrolase_dom"/>
</dbReference>
<dbReference type="Gene3D" id="3.90.245.10">
    <property type="entry name" value="Ribonucleoside hydrolase-like"/>
    <property type="match status" value="1"/>
</dbReference>
<dbReference type="InterPro" id="IPR023186">
    <property type="entry name" value="IUNH"/>
</dbReference>
<dbReference type="GO" id="GO:0008477">
    <property type="term" value="F:purine nucleosidase activity"/>
    <property type="evidence" value="ECO:0007669"/>
    <property type="project" value="TreeGrafter"/>
</dbReference>
<gene>
    <name evidence="4" type="ORF">JCM14108_2461</name>
</gene>
<dbReference type="GO" id="GO:0005829">
    <property type="term" value="C:cytosol"/>
    <property type="evidence" value="ECO:0007669"/>
    <property type="project" value="TreeGrafter"/>
</dbReference>
<dbReference type="PANTHER" id="PTHR12304:SF15">
    <property type="entry name" value="NON-SPECIFIC RIBONUCLEOSIDE HYDROLASE RIHC"/>
    <property type="match status" value="1"/>
</dbReference>
<name>X0PBG7_9LACO</name>
<dbReference type="Pfam" id="PF01156">
    <property type="entry name" value="IU_nuc_hydro"/>
    <property type="match status" value="1"/>
</dbReference>
<reference evidence="4" key="1">
    <citation type="journal article" date="2014" name="Genome Announc.">
        <title>Draft Genome Sequences of Two Lactobacillus Strains, L. farraginis JCM 14108T and L. composti JCM 14202T, Isolated from Compost of Distilled Shochu Residue.</title>
        <authorList>
            <person name="Yuki M."/>
            <person name="Oshima K."/>
            <person name="Suda W."/>
            <person name="Kitahara M."/>
            <person name="Kitamura K."/>
            <person name="Iida T."/>
            <person name="Hattori M."/>
            <person name="Ohkuma M."/>
        </authorList>
    </citation>
    <scope>NUCLEOTIDE SEQUENCE [LARGE SCALE GENOMIC DNA]</scope>
    <source>
        <strain evidence="4">JCM 14108</strain>
    </source>
</reference>
<dbReference type="EMBL" id="BAKI01000033">
    <property type="protein sequence ID" value="GAF37429.1"/>
    <property type="molecule type" value="Genomic_DNA"/>
</dbReference>
<accession>X0PBG7</accession>
<dbReference type="SUPFAM" id="SSF53590">
    <property type="entry name" value="Nucleoside hydrolase"/>
    <property type="match status" value="1"/>
</dbReference>
<evidence type="ECO:0000259" key="3">
    <source>
        <dbReference type="Pfam" id="PF01156"/>
    </source>
</evidence>
<keyword evidence="1 4" id="KW-0378">Hydrolase</keyword>
<dbReference type="eggNOG" id="COG1957">
    <property type="taxonomic scope" value="Bacteria"/>
</dbReference>
<dbReference type="CDD" id="cd02651">
    <property type="entry name" value="nuc_hydro_IU_UC_XIUA"/>
    <property type="match status" value="1"/>
</dbReference>
<dbReference type="AlphaFoldDB" id="X0PBG7"/>
<dbReference type="InterPro" id="IPR036452">
    <property type="entry name" value="Ribo_hydro-like"/>
</dbReference>
<dbReference type="Proteomes" id="UP000019488">
    <property type="component" value="Unassembled WGS sequence"/>
</dbReference>
<dbReference type="STRING" id="1423743.FD41_GL001574"/>
<feature type="domain" description="Inosine/uridine-preferring nucleoside hydrolase" evidence="3">
    <location>
        <begin position="5"/>
        <end position="218"/>
    </location>
</feature>
<keyword evidence="2" id="KW-0326">Glycosidase</keyword>
<dbReference type="PANTHER" id="PTHR12304">
    <property type="entry name" value="INOSINE-URIDINE PREFERRING NUCLEOSIDE HYDROLASE"/>
    <property type="match status" value="1"/>
</dbReference>
<evidence type="ECO:0000256" key="1">
    <source>
        <dbReference type="ARBA" id="ARBA00022801"/>
    </source>
</evidence>
<organism evidence="4 5">
    <name type="scientific">Lentilactobacillus farraginis DSM 18382 = JCM 14108</name>
    <dbReference type="NCBI Taxonomy" id="1423743"/>
    <lineage>
        <taxon>Bacteria</taxon>
        <taxon>Bacillati</taxon>
        <taxon>Bacillota</taxon>
        <taxon>Bacilli</taxon>
        <taxon>Lactobacillales</taxon>
        <taxon>Lactobacillaceae</taxon>
        <taxon>Lentilactobacillus</taxon>
    </lineage>
</organism>
<comment type="caution">
    <text evidence="4">The sequence shown here is derived from an EMBL/GenBank/DDBJ whole genome shotgun (WGS) entry which is preliminary data.</text>
</comment>
<dbReference type="GO" id="GO:0006152">
    <property type="term" value="P:purine nucleoside catabolic process"/>
    <property type="evidence" value="ECO:0007669"/>
    <property type="project" value="TreeGrafter"/>
</dbReference>